<dbReference type="PANTHER" id="PTHR30135">
    <property type="entry name" value="UNCHARACTERIZED PROTEIN YVCK-RELATED"/>
    <property type="match status" value="1"/>
</dbReference>
<dbReference type="InterPro" id="IPR010119">
    <property type="entry name" value="Gluconeogen_factor"/>
</dbReference>
<dbReference type="CDD" id="cd07187">
    <property type="entry name" value="YvcK_like"/>
    <property type="match status" value="1"/>
</dbReference>
<evidence type="ECO:0000313" key="4">
    <source>
        <dbReference type="Proteomes" id="UP001201273"/>
    </source>
</evidence>
<organism evidence="3 4">
    <name type="scientific">Motilimonas cestriensis</name>
    <dbReference type="NCBI Taxonomy" id="2742685"/>
    <lineage>
        <taxon>Bacteria</taxon>
        <taxon>Pseudomonadati</taxon>
        <taxon>Pseudomonadota</taxon>
        <taxon>Gammaproteobacteria</taxon>
        <taxon>Alteromonadales</taxon>
        <taxon>Alteromonadales genera incertae sedis</taxon>
        <taxon>Motilimonas</taxon>
    </lineage>
</organism>
<dbReference type="RefSeq" id="WP_233052943.1">
    <property type="nucleotide sequence ID" value="NZ_JAIMJA010000010.1"/>
</dbReference>
<comment type="caution">
    <text evidence="3">The sequence shown here is derived from an EMBL/GenBank/DDBJ whole genome shotgun (WGS) entry which is preliminary data.</text>
</comment>
<dbReference type="SUPFAM" id="SSF142338">
    <property type="entry name" value="CofD-like"/>
    <property type="match status" value="1"/>
</dbReference>
<protein>
    <recommendedName>
        <fullName evidence="2">Putative gluconeogenesis factor</fullName>
    </recommendedName>
</protein>
<keyword evidence="4" id="KW-1185">Reference proteome</keyword>
<sequence length="298" mass="32588">MPEHSLQQFSQVVAIGGGHGLGRLLSSLSYLGPKLTGIVTTTDNGGSTGRIRQSEDCIAWGDLRNCINQLVPEPSIGSMLFEYRFPGKGEFSGHNLGNLMLLALDQLSIRPVDAIKLISNMLKVSSQILPMAEQPADLMAICSQGKNYHGEVLVDQMQSFPSQLAISPNVCATPEAIAAIEQAELILLGPGSFLTSIMPPLLLPDLQAALRKSQAKVIFIANLVPELSPADQLGLNQQLNWCEAQMDMQFIDYVILPYGSEPLTDYHMFYADLAETEIVHRHDRDKLSKAIENLVSLF</sequence>
<dbReference type="NCBIfam" id="TIGR01826">
    <property type="entry name" value="CofD_related"/>
    <property type="match status" value="1"/>
</dbReference>
<gene>
    <name evidence="3" type="primary">yvcK</name>
    <name evidence="3" type="ORF">K6Y31_11385</name>
</gene>
<comment type="function">
    <text evidence="2">Required for morphogenesis under gluconeogenic growth conditions.</text>
</comment>
<dbReference type="InterPro" id="IPR038136">
    <property type="entry name" value="CofD-like_dom_sf"/>
</dbReference>
<evidence type="ECO:0000256" key="1">
    <source>
        <dbReference type="ARBA" id="ARBA00022490"/>
    </source>
</evidence>
<dbReference type="HAMAP" id="MF_00973">
    <property type="entry name" value="Gluconeogen_factor"/>
    <property type="match status" value="1"/>
</dbReference>
<dbReference type="PANTHER" id="PTHR30135:SF3">
    <property type="entry name" value="GLUCONEOGENESIS FACTOR-RELATED"/>
    <property type="match status" value="1"/>
</dbReference>
<proteinExistence type="inferred from homology"/>
<dbReference type="InterPro" id="IPR002882">
    <property type="entry name" value="CofD"/>
</dbReference>
<comment type="similarity">
    <text evidence="2">Belongs to the gluconeogenesis factor family.</text>
</comment>
<reference evidence="3 4" key="1">
    <citation type="journal article" date="2022" name="Environ. Microbiol. Rep.">
        <title>Eco-phylogenetic analyses reveal divergent evolution of vitamin B12 metabolism in the marine bacterial family 'Psychromonadaceae'.</title>
        <authorList>
            <person name="Jin X."/>
            <person name="Yang Y."/>
            <person name="Cao H."/>
            <person name="Gao B."/>
            <person name="Zhao Z."/>
        </authorList>
    </citation>
    <scope>NUCLEOTIDE SEQUENCE [LARGE SCALE GENOMIC DNA]</scope>
    <source>
        <strain evidence="3 4">MKS20</strain>
    </source>
</reference>
<keyword evidence="1 2" id="KW-0963">Cytoplasm</keyword>
<comment type="subcellular location">
    <subcellularLocation>
        <location evidence="2">Cytoplasm</location>
    </subcellularLocation>
</comment>
<dbReference type="EMBL" id="JAIMJA010000010">
    <property type="protein sequence ID" value="MCE2595419.1"/>
    <property type="molecule type" value="Genomic_DNA"/>
</dbReference>
<evidence type="ECO:0000313" key="3">
    <source>
        <dbReference type="EMBL" id="MCE2595419.1"/>
    </source>
</evidence>
<evidence type="ECO:0000256" key="2">
    <source>
        <dbReference type="HAMAP-Rule" id="MF_00973"/>
    </source>
</evidence>
<accession>A0ABS8W8T3</accession>
<dbReference type="Proteomes" id="UP001201273">
    <property type="component" value="Unassembled WGS sequence"/>
</dbReference>
<dbReference type="Pfam" id="PF01933">
    <property type="entry name" value="CofD"/>
    <property type="match status" value="1"/>
</dbReference>
<dbReference type="Gene3D" id="3.40.50.10680">
    <property type="entry name" value="CofD-like domains"/>
    <property type="match status" value="1"/>
</dbReference>
<name>A0ABS8W8T3_9GAMM</name>